<comment type="catalytic activity">
    <reaction evidence="14">
        <text>[molybdopterin-synthase sulfur-carrier protein]-C-terminal Gly-Gly-AMP + S-sulfanyl-L-cysteinyl-[cysteine desulfurase] + AH2 = [molybdopterin-synthase sulfur-carrier protein]-C-terminal-Gly-aminoethanethioate + L-cysteinyl-[cysteine desulfurase] + A + AMP + 2 H(+)</text>
        <dbReference type="Rhea" id="RHEA:48612"/>
        <dbReference type="Rhea" id="RHEA-COMP:12157"/>
        <dbReference type="Rhea" id="RHEA-COMP:12158"/>
        <dbReference type="Rhea" id="RHEA-COMP:12159"/>
        <dbReference type="Rhea" id="RHEA-COMP:19907"/>
        <dbReference type="ChEBI" id="CHEBI:13193"/>
        <dbReference type="ChEBI" id="CHEBI:15378"/>
        <dbReference type="ChEBI" id="CHEBI:17499"/>
        <dbReference type="ChEBI" id="CHEBI:29950"/>
        <dbReference type="ChEBI" id="CHEBI:61963"/>
        <dbReference type="ChEBI" id="CHEBI:90618"/>
        <dbReference type="ChEBI" id="CHEBI:232372"/>
        <dbReference type="ChEBI" id="CHEBI:456215"/>
        <dbReference type="EC" id="2.8.1.11"/>
    </reaction>
</comment>
<keyword evidence="10 14" id="KW-0067">ATP-binding</keyword>
<feature type="active site" description="Glycyl thioester intermediate; for adenylyltransferase activity" evidence="14">
    <location>
        <position position="261"/>
    </location>
</feature>
<dbReference type="PANTHER" id="PTHR10953">
    <property type="entry name" value="UBIQUITIN-ACTIVATING ENZYME E1"/>
    <property type="match status" value="1"/>
</dbReference>
<feature type="active site" description="Cysteine persulfide intermediate; for sulfurtransferase activity" evidence="14">
    <location>
        <position position="452"/>
    </location>
</feature>
<dbReference type="InterPro" id="IPR001763">
    <property type="entry name" value="Rhodanese-like_dom"/>
</dbReference>
<evidence type="ECO:0000256" key="7">
    <source>
        <dbReference type="ARBA" id="ARBA00022741"/>
    </source>
</evidence>
<dbReference type="PANTHER" id="PTHR10953:SF102">
    <property type="entry name" value="ADENYLYLTRANSFERASE AND SULFURTRANSFERASE MOCS3"/>
    <property type="match status" value="1"/>
</dbReference>
<evidence type="ECO:0000256" key="12">
    <source>
        <dbReference type="ARBA" id="ARBA00023268"/>
    </source>
</evidence>
<keyword evidence="2 14" id="KW-0963">Cytoplasm</keyword>
<feature type="coiled-coil region" evidence="15">
    <location>
        <begin position="1"/>
        <end position="35"/>
    </location>
</feature>
<proteinExistence type="inferred from homology"/>
<gene>
    <name evidence="14" type="primary">uba4</name>
    <name evidence="14" type="synonym">cnxF</name>
    <name evidence="17" type="ORF">IFR04_002151</name>
</gene>
<comment type="pathway">
    <text evidence="14">Cofactor biosynthesis; molybdopterin biosynthesis.</text>
</comment>
<dbReference type="Pfam" id="PF00899">
    <property type="entry name" value="ThiF"/>
    <property type="match status" value="1"/>
</dbReference>
<comment type="catalytic activity">
    <reaction evidence="14">
        <text>[molybdopterin-synthase sulfur-carrier protein]-C-terminal Gly-Gly + ATP + H(+) = [molybdopterin-synthase sulfur-carrier protein]-C-terminal Gly-Gly-AMP + diphosphate</text>
        <dbReference type="Rhea" id="RHEA:43616"/>
        <dbReference type="Rhea" id="RHEA-COMP:12159"/>
        <dbReference type="Rhea" id="RHEA-COMP:12202"/>
        <dbReference type="ChEBI" id="CHEBI:15378"/>
        <dbReference type="ChEBI" id="CHEBI:30616"/>
        <dbReference type="ChEBI" id="CHEBI:33019"/>
        <dbReference type="ChEBI" id="CHEBI:90618"/>
        <dbReference type="ChEBI" id="CHEBI:90778"/>
        <dbReference type="EC" id="2.7.7.80"/>
    </reaction>
</comment>
<dbReference type="GO" id="GO:0061605">
    <property type="term" value="F:molybdopterin-synthase adenylyltransferase activity"/>
    <property type="evidence" value="ECO:0007669"/>
    <property type="project" value="UniProtKB-EC"/>
</dbReference>
<dbReference type="GO" id="GO:0005829">
    <property type="term" value="C:cytosol"/>
    <property type="evidence" value="ECO:0007669"/>
    <property type="project" value="UniProtKB-SubCell"/>
</dbReference>
<evidence type="ECO:0000256" key="9">
    <source>
        <dbReference type="ARBA" id="ARBA00022833"/>
    </source>
</evidence>
<dbReference type="GO" id="GO:0004792">
    <property type="term" value="F:thiosulfate-cyanide sulfurtransferase activity"/>
    <property type="evidence" value="ECO:0007669"/>
    <property type="project" value="TreeGrafter"/>
</dbReference>
<dbReference type="GO" id="GO:0032447">
    <property type="term" value="P:protein urmylation"/>
    <property type="evidence" value="ECO:0007669"/>
    <property type="project" value="TreeGrafter"/>
</dbReference>
<dbReference type="GO" id="GO:0046872">
    <property type="term" value="F:metal ion binding"/>
    <property type="evidence" value="ECO:0007669"/>
    <property type="project" value="UniProtKB-KW"/>
</dbReference>
<dbReference type="Pfam" id="PF00581">
    <property type="entry name" value="Rhodanese"/>
    <property type="match status" value="1"/>
</dbReference>
<feature type="binding site" evidence="14">
    <location>
        <position position="106"/>
    </location>
    <ligand>
        <name>ATP</name>
        <dbReference type="ChEBI" id="CHEBI:30616"/>
    </ligand>
</feature>
<dbReference type="EC" id="2.7.7.80" evidence="14"/>
<protein>
    <recommendedName>
        <fullName evidence="14">Adenylyltransferase and sulfurtransferase uba4</fullName>
    </recommendedName>
    <alternativeName>
        <fullName evidence="14">Common component for nitrate reductase and xanthine dehydrogenase protein F</fullName>
    </alternativeName>
    <alternativeName>
        <fullName evidence="14">Ubiquitin-like protein activator 4</fullName>
    </alternativeName>
    <domain>
        <recommendedName>
            <fullName evidence="14">Molybdopterin-synthase adenylyltransferase</fullName>
            <ecNumber evidence="14">2.7.7.80</ecNumber>
        </recommendedName>
        <alternativeName>
            <fullName evidence="14">Adenylyltransferase uba4</fullName>
        </alternativeName>
        <alternativeName>
            <fullName evidence="14">Sulfur carrier protein MOCS2A adenylyltransferase</fullName>
        </alternativeName>
    </domain>
    <domain>
        <recommendedName>
            <fullName evidence="14">Molybdopterin-synthase sulfurtransferase</fullName>
            <ecNumber evidence="14">2.8.1.11</ecNumber>
        </recommendedName>
        <alternativeName>
            <fullName evidence="14">Sulfurtransferase uba4</fullName>
        </alternativeName>
        <alternativeName>
            <fullName evidence="14">Sulfur carrier protein MOCS2A sulfurtransferase</fullName>
        </alternativeName>
    </domain>
</protein>
<dbReference type="UniPathway" id="UPA00344"/>
<keyword evidence="3 14" id="KW-0808">Transferase</keyword>
<comment type="caution">
    <text evidence="17">The sequence shown here is derived from an EMBL/GenBank/DDBJ whole genome shotgun (WGS) entry which is preliminary data.</text>
</comment>
<organism evidence="17 18">
    <name type="scientific">Cadophora malorum</name>
    <dbReference type="NCBI Taxonomy" id="108018"/>
    <lineage>
        <taxon>Eukaryota</taxon>
        <taxon>Fungi</taxon>
        <taxon>Dikarya</taxon>
        <taxon>Ascomycota</taxon>
        <taxon>Pezizomycotina</taxon>
        <taxon>Leotiomycetes</taxon>
        <taxon>Helotiales</taxon>
        <taxon>Ploettnerulaceae</taxon>
        <taxon>Cadophora</taxon>
    </lineage>
</organism>
<evidence type="ECO:0000256" key="4">
    <source>
        <dbReference type="ARBA" id="ARBA00022694"/>
    </source>
</evidence>
<dbReference type="Gene3D" id="3.40.50.720">
    <property type="entry name" value="NAD(P)-binding Rossmann-like Domain"/>
    <property type="match status" value="1"/>
</dbReference>
<keyword evidence="9 14" id="KW-0862">Zinc</keyword>
<dbReference type="InterPro" id="IPR045886">
    <property type="entry name" value="ThiF/MoeB/HesA"/>
</dbReference>
<keyword evidence="15" id="KW-0175">Coiled coil</keyword>
<feature type="domain" description="Rhodanese" evidence="16">
    <location>
        <begin position="388"/>
        <end position="497"/>
    </location>
</feature>
<keyword evidence="11 14" id="KW-0501">Molybdenum cofactor biosynthesis</keyword>
<feature type="binding site" evidence="14">
    <location>
        <position position="127"/>
    </location>
    <ligand>
        <name>ATP</name>
        <dbReference type="ChEBI" id="CHEBI:30616"/>
    </ligand>
</feature>
<evidence type="ECO:0000256" key="10">
    <source>
        <dbReference type="ARBA" id="ARBA00022840"/>
    </source>
</evidence>
<dbReference type="GO" id="GO:0061604">
    <property type="term" value="F:molybdopterin-synthase sulfurtransferase activity"/>
    <property type="evidence" value="ECO:0007669"/>
    <property type="project" value="UniProtKB-EC"/>
</dbReference>
<feature type="binding site" evidence="14">
    <location>
        <position position="151"/>
    </location>
    <ligand>
        <name>ATP</name>
        <dbReference type="ChEBI" id="CHEBI:30616"/>
    </ligand>
</feature>
<comment type="function">
    <text evidence="14">Plays a central role in 2-thiolation of mcm(5)S(2)U at tRNA wobble positions of cytosolic tRNA(Lys), tRNA(Glu) and tRNA(Gln). Also essential during biosynthesis of the molybdenum cofactor. Acts by mediating the C-terminal thiocarboxylation of sulfur carriers urm1 and MOCS2A. Its N-terminus first activates urm1 and MOCS2A as acyl-adenylates (-COAMP), then the persulfide sulfur on the catalytic cysteine is transferred to urm1 and MOCS2A to form thiocarboxylation (-COSH) of their C-terminus. The reaction probably involves hydrogen sulfide that is generated from the persulfide intermediate and that acts as nucleophile towards urm1 and MOCS2A. Subsequently, a transient disulfide bond is formed. Does not use thiosulfate as sulfur donor; nfs1 probably acting as a sulfur donor for thiocarboxylation reactions.</text>
</comment>
<reference evidence="17" key="1">
    <citation type="submission" date="2021-02" db="EMBL/GenBank/DDBJ databases">
        <title>Genome sequence Cadophora malorum strain M34.</title>
        <authorList>
            <person name="Stefanovic E."/>
            <person name="Vu D."/>
            <person name="Scully C."/>
            <person name="Dijksterhuis J."/>
            <person name="Roader J."/>
            <person name="Houbraken J."/>
        </authorList>
    </citation>
    <scope>NUCLEOTIDE SEQUENCE</scope>
    <source>
        <strain evidence="17">M34</strain>
    </source>
</reference>
<dbReference type="Proteomes" id="UP000664132">
    <property type="component" value="Unassembled WGS sequence"/>
</dbReference>
<dbReference type="OrthoDB" id="10261062at2759"/>
<dbReference type="InterPro" id="IPR000594">
    <property type="entry name" value="ThiF_NAD_FAD-bd"/>
</dbReference>
<keyword evidence="5" id="KW-0548">Nucleotidyltransferase</keyword>
<feature type="binding site" evidence="14">
    <location>
        <position position="335"/>
    </location>
    <ligand>
        <name>Zn(2+)</name>
        <dbReference type="ChEBI" id="CHEBI:29105"/>
    </ligand>
</feature>
<dbReference type="InterPro" id="IPR036873">
    <property type="entry name" value="Rhodanese-like_dom_sf"/>
</dbReference>
<evidence type="ECO:0000259" key="16">
    <source>
        <dbReference type="PROSITE" id="PS50206"/>
    </source>
</evidence>
<feature type="binding site" evidence="14">
    <location>
        <begin position="195"/>
        <end position="196"/>
    </location>
    <ligand>
        <name>ATP</name>
        <dbReference type="ChEBI" id="CHEBI:30616"/>
    </ligand>
</feature>
<dbReference type="GO" id="GO:0042292">
    <property type="term" value="F:URM1 activating enzyme activity"/>
    <property type="evidence" value="ECO:0007669"/>
    <property type="project" value="TreeGrafter"/>
</dbReference>
<feature type="binding site" evidence="14">
    <location>
        <position position="247"/>
    </location>
    <ligand>
        <name>Zn(2+)</name>
        <dbReference type="ChEBI" id="CHEBI:29105"/>
    </ligand>
</feature>
<keyword evidence="6 14" id="KW-0479">Metal-binding</keyword>
<dbReference type="Gene3D" id="3.40.250.10">
    <property type="entry name" value="Rhodanese-like domain"/>
    <property type="match status" value="1"/>
</dbReference>
<dbReference type="InterPro" id="IPR035985">
    <property type="entry name" value="Ubiquitin-activating_enz"/>
</dbReference>
<evidence type="ECO:0000256" key="8">
    <source>
        <dbReference type="ARBA" id="ARBA00022786"/>
    </source>
</evidence>
<keyword evidence="4 14" id="KW-0819">tRNA processing</keyword>
<evidence type="ECO:0000256" key="6">
    <source>
        <dbReference type="ARBA" id="ARBA00022723"/>
    </source>
</evidence>
<accession>A0A8H7WHH2</accession>
<keyword evidence="18" id="KW-1185">Reference proteome</keyword>
<dbReference type="FunFam" id="3.40.50.720:FF:000033">
    <property type="entry name" value="Adenylyltransferase and sulfurtransferase MOCS3"/>
    <property type="match status" value="1"/>
</dbReference>
<dbReference type="AlphaFoldDB" id="A0A8H7WHH2"/>
<feature type="binding site" evidence="14">
    <location>
        <position position="338"/>
    </location>
    <ligand>
        <name>Zn(2+)</name>
        <dbReference type="ChEBI" id="CHEBI:29105"/>
    </ligand>
</feature>
<dbReference type="GO" id="GO:0002143">
    <property type="term" value="P:tRNA wobble position uridine thiolation"/>
    <property type="evidence" value="ECO:0007669"/>
    <property type="project" value="InterPro"/>
</dbReference>
<dbReference type="HAMAP" id="MF_03049">
    <property type="entry name" value="MOCS3_Uba4"/>
    <property type="match status" value="1"/>
</dbReference>
<evidence type="ECO:0000256" key="15">
    <source>
        <dbReference type="SAM" id="Coils"/>
    </source>
</evidence>
<sequence length="499" mass="53352">MDSATASAESLRKQVSAIEDELKQLRAQLASVEAQDAAVKGIAGLDLSAGGLVTVKKTDDSESERKWPLSEEEYRRYGRQMIMPSVGIQGQLRLKEASILIVGAGGLGCPAAAYLAGAGVGTIGIVDGDEVETSNLHRQILHSTAKVGMKKVESAIEYLKHLNPNPTYMSHSEHLTPQNSSSIVSKYDLILDCTDHPTSRYLISDISILLSKPLISASALRTDGQLIVLNSPPLPAGNAAGGPCYRCVFPKPPPAESVVSCGDGGVLGPVVGVMGVLQALEAIKLIVAGKLKAPAPPESEPVQSDTAPAATMLLFSANSSPPFRSVRLRSRRPKCFACSSEAGLSLESLTSGSLDYVLFCGVTSPINLLSPEERIEARQYYDLIRDSKKKEHLLLDVREKVQFDICALPGSINVPFSTLQGNRPITSAGIEGEKPAWIPEGLPDDAPIYVVCRLGNDSQVVTRKLLESGLGRGGERYIGDIRGGLKAWREQVDGSWPEY</sequence>
<evidence type="ECO:0000256" key="3">
    <source>
        <dbReference type="ARBA" id="ARBA00022679"/>
    </source>
</evidence>
<dbReference type="SMART" id="SM00450">
    <property type="entry name" value="RHOD"/>
    <property type="match status" value="1"/>
</dbReference>
<evidence type="ECO:0000256" key="2">
    <source>
        <dbReference type="ARBA" id="ARBA00022490"/>
    </source>
</evidence>
<evidence type="ECO:0000256" key="14">
    <source>
        <dbReference type="HAMAP-Rule" id="MF_03049"/>
    </source>
</evidence>
<feature type="binding site" evidence="14">
    <location>
        <begin position="134"/>
        <end position="138"/>
    </location>
    <ligand>
        <name>ATP</name>
        <dbReference type="ChEBI" id="CHEBI:30616"/>
    </ligand>
</feature>
<comment type="pathway">
    <text evidence="14">tRNA modification; 5-methoxycarbonylmethyl-2-thiouridine-tRNA biosynthesis.</text>
</comment>
<evidence type="ECO:0000256" key="11">
    <source>
        <dbReference type="ARBA" id="ARBA00023150"/>
    </source>
</evidence>
<evidence type="ECO:0000256" key="5">
    <source>
        <dbReference type="ARBA" id="ARBA00022695"/>
    </source>
</evidence>
<name>A0A8H7WHH2_9HELO</name>
<keyword evidence="8" id="KW-0833">Ubl conjugation pathway</keyword>
<feature type="binding site" evidence="14">
    <location>
        <position position="244"/>
    </location>
    <ligand>
        <name>Zn(2+)</name>
        <dbReference type="ChEBI" id="CHEBI:29105"/>
    </ligand>
</feature>
<comment type="similarity">
    <text evidence="14">In the N-terminal section; belongs to the HesA/MoeB/ThiF family. UBA4 subfamily.</text>
</comment>
<comment type="subcellular location">
    <subcellularLocation>
        <location evidence="1">Cytoplasm</location>
        <location evidence="1">Cytosol</location>
    </subcellularLocation>
</comment>
<evidence type="ECO:0000256" key="1">
    <source>
        <dbReference type="ARBA" id="ARBA00004514"/>
    </source>
</evidence>
<dbReference type="EMBL" id="JAFJYH010000017">
    <property type="protein sequence ID" value="KAG4424803.1"/>
    <property type="molecule type" value="Genomic_DNA"/>
</dbReference>
<comment type="cofactor">
    <cofactor evidence="14">
        <name>Zn(2+)</name>
        <dbReference type="ChEBI" id="CHEBI:29105"/>
    </cofactor>
    <text evidence="14">Binds 1 zinc ion per subunit.</text>
</comment>
<dbReference type="InterPro" id="IPR028885">
    <property type="entry name" value="MOCS3/Uba4"/>
</dbReference>
<evidence type="ECO:0000313" key="17">
    <source>
        <dbReference type="EMBL" id="KAG4424803.1"/>
    </source>
</evidence>
<dbReference type="GO" id="GO:0006777">
    <property type="term" value="P:Mo-molybdopterin cofactor biosynthetic process"/>
    <property type="evidence" value="ECO:0007669"/>
    <property type="project" value="UniProtKB-UniRule"/>
</dbReference>
<evidence type="ECO:0000313" key="18">
    <source>
        <dbReference type="Proteomes" id="UP000664132"/>
    </source>
</evidence>
<dbReference type="SUPFAM" id="SSF69572">
    <property type="entry name" value="Activating enzymes of the ubiquitin-like proteins"/>
    <property type="match status" value="1"/>
</dbReference>
<keyword evidence="7 14" id="KW-0547">Nucleotide-binding</keyword>
<comment type="function">
    <text evidence="13">Plays a central role in 2-thiolation of mcm(5)S(2)U at tRNA wobble positions of cytosolic tRNA(Lys), tRNA(Glu) and tRNA(Gln). Also essential during biosynthesis of the molybdenum cofactor. Acts by mediating the C-terminal thiocarboxylation of sulfur carriers urm1 and mocs2a. Its N-terminus first activates urm1 and mocs2a as acyl-adenylates (-COAMP), then the persulfide sulfur on the catalytic cysteine is transferred to urm1 and mocs2a to form thiocarboxylation (-COSH) of their C-terminus. The reaction probably involves hydrogen sulfide that is generated from the persulfide intermediate and that acts as a nucleophile towards urm1 and mocs2a. Subsequently, a transient disulfide bond is formed. Does not use thiosulfate as sulfur donor; nfs1 probably acting as a sulfur donor for thiocarboxylation reactions.</text>
</comment>
<keyword evidence="12 14" id="KW-0511">Multifunctional enzyme</keyword>
<evidence type="ECO:0000256" key="13">
    <source>
        <dbReference type="ARBA" id="ARBA00043893"/>
    </source>
</evidence>
<dbReference type="EC" id="2.8.1.11" evidence="14"/>
<dbReference type="FunFam" id="3.40.250.10:FF:000014">
    <property type="entry name" value="Adenylyltransferase and sulfurtransferase MOCS3"/>
    <property type="match status" value="1"/>
</dbReference>
<dbReference type="GO" id="GO:0005524">
    <property type="term" value="F:ATP binding"/>
    <property type="evidence" value="ECO:0007669"/>
    <property type="project" value="UniProtKB-KW"/>
</dbReference>
<dbReference type="UniPathway" id="UPA00988"/>
<dbReference type="PROSITE" id="PS50206">
    <property type="entry name" value="RHODANESE_3"/>
    <property type="match status" value="1"/>
</dbReference>
<dbReference type="CDD" id="cd00757">
    <property type="entry name" value="ThiF_MoeB_HesA_family"/>
    <property type="match status" value="1"/>
</dbReference>